<dbReference type="Pfam" id="PF01095">
    <property type="entry name" value="Pectinesterase"/>
    <property type="match status" value="1"/>
</dbReference>
<name>A0ABT9C8F1_9BACL</name>
<sequence length="312" mass="34711">MSPTLIVCSDGDPGAFRTIQAAVDHIPQLNKDRITIRVMAGTYREKLYINKPNVEFIAEGPVLITWSDFARKPNADGKPMGTFATASVYVTGNDVSLTGFELENDAGSGEEVGQAVAVYVDADRIKFRNCVFRARQDTLYLGRPKEAEQNITGRIYLENCRIVGDIDFIFGSGTAWFEACDIVSVDQGQAVNGYITAAATPMDHQVGLVFHRCRLISDAGEDSVYLGRPWRDYARTVFLRCWMGDHIKREGWHDWDKTQAVRTTVRYAEYASEGPGAAADERVSWASQLTDEEAGTFRVEACLGPEVWWAKS</sequence>
<evidence type="ECO:0000259" key="6">
    <source>
        <dbReference type="Pfam" id="PF01095"/>
    </source>
</evidence>
<comment type="caution">
    <text evidence="7">The sequence shown here is derived from an EMBL/GenBank/DDBJ whole genome shotgun (WGS) entry which is preliminary data.</text>
</comment>
<dbReference type="InterPro" id="IPR000070">
    <property type="entry name" value="Pectinesterase_cat"/>
</dbReference>
<dbReference type="PANTHER" id="PTHR31321">
    <property type="entry name" value="ACYL-COA THIOESTER HYDROLASE YBHC-RELATED"/>
    <property type="match status" value="1"/>
</dbReference>
<dbReference type="PANTHER" id="PTHR31321:SF57">
    <property type="entry name" value="PECTINESTERASE 53-RELATED"/>
    <property type="match status" value="1"/>
</dbReference>
<accession>A0ABT9C8F1</accession>
<dbReference type="SUPFAM" id="SSF51126">
    <property type="entry name" value="Pectin lyase-like"/>
    <property type="match status" value="1"/>
</dbReference>
<evidence type="ECO:0000256" key="3">
    <source>
        <dbReference type="ARBA" id="ARBA00023085"/>
    </source>
</evidence>
<evidence type="ECO:0000256" key="2">
    <source>
        <dbReference type="ARBA" id="ARBA00022801"/>
    </source>
</evidence>
<comment type="similarity">
    <text evidence="1">Belongs to the pectinesterase family.</text>
</comment>
<dbReference type="Proteomes" id="UP001240171">
    <property type="component" value="Unassembled WGS sequence"/>
</dbReference>
<comment type="catalytic activity">
    <reaction evidence="5">
        <text>[(1-&gt;4)-alpha-D-galacturonosyl methyl ester](n) + n H2O = [(1-&gt;4)-alpha-D-galacturonosyl](n) + n methanol + n H(+)</text>
        <dbReference type="Rhea" id="RHEA:22380"/>
        <dbReference type="Rhea" id="RHEA-COMP:14570"/>
        <dbReference type="Rhea" id="RHEA-COMP:14573"/>
        <dbReference type="ChEBI" id="CHEBI:15377"/>
        <dbReference type="ChEBI" id="CHEBI:15378"/>
        <dbReference type="ChEBI" id="CHEBI:17790"/>
        <dbReference type="ChEBI" id="CHEBI:140522"/>
        <dbReference type="ChEBI" id="CHEBI:140523"/>
        <dbReference type="EC" id="3.1.1.11"/>
    </reaction>
</comment>
<dbReference type="EC" id="3.1.1.11" evidence="5"/>
<dbReference type="EMBL" id="JAUQTB010000002">
    <property type="protein sequence ID" value="MDO7905540.1"/>
    <property type="molecule type" value="Genomic_DNA"/>
</dbReference>
<dbReference type="InterPro" id="IPR011050">
    <property type="entry name" value="Pectin_lyase_fold/virulence"/>
</dbReference>
<evidence type="ECO:0000256" key="4">
    <source>
        <dbReference type="PROSITE-ProRule" id="PRU10040"/>
    </source>
</evidence>
<evidence type="ECO:0000313" key="7">
    <source>
        <dbReference type="EMBL" id="MDO7905540.1"/>
    </source>
</evidence>
<keyword evidence="2 5" id="KW-0378">Hydrolase</keyword>
<evidence type="ECO:0000313" key="8">
    <source>
        <dbReference type="Proteomes" id="UP001240171"/>
    </source>
</evidence>
<gene>
    <name evidence="7" type="ORF">Q5741_03840</name>
</gene>
<dbReference type="Gene3D" id="2.160.20.10">
    <property type="entry name" value="Single-stranded right-handed beta-helix, Pectin lyase-like"/>
    <property type="match status" value="1"/>
</dbReference>
<dbReference type="RefSeq" id="WP_305022748.1">
    <property type="nucleotide sequence ID" value="NZ_JAUQTB010000002.1"/>
</dbReference>
<evidence type="ECO:0000256" key="1">
    <source>
        <dbReference type="ARBA" id="ARBA00008891"/>
    </source>
</evidence>
<keyword evidence="3 5" id="KW-0063">Aspartyl esterase</keyword>
<proteinExistence type="inferred from homology"/>
<dbReference type="InterPro" id="IPR033131">
    <property type="entry name" value="Pectinesterase_Asp_AS"/>
</dbReference>
<dbReference type="PROSITE" id="PS00503">
    <property type="entry name" value="PECTINESTERASE_2"/>
    <property type="match status" value="1"/>
</dbReference>
<reference evidence="7 8" key="1">
    <citation type="submission" date="2023-07" db="EMBL/GenBank/DDBJ databases">
        <title>Paenibacillus sp. JX-17 nov. isolated from soil.</title>
        <authorList>
            <person name="Wan Y."/>
            <person name="Liu B."/>
        </authorList>
    </citation>
    <scope>NUCLEOTIDE SEQUENCE [LARGE SCALE GENOMIC DNA]</scope>
    <source>
        <strain evidence="7 8">JX-17</strain>
    </source>
</reference>
<dbReference type="InterPro" id="IPR012334">
    <property type="entry name" value="Pectin_lyas_fold"/>
</dbReference>
<evidence type="ECO:0000256" key="5">
    <source>
        <dbReference type="RuleBase" id="RU000589"/>
    </source>
</evidence>
<organism evidence="7 8">
    <name type="scientific">Paenibacillus lacisoli</name>
    <dbReference type="NCBI Taxonomy" id="3064525"/>
    <lineage>
        <taxon>Bacteria</taxon>
        <taxon>Bacillati</taxon>
        <taxon>Bacillota</taxon>
        <taxon>Bacilli</taxon>
        <taxon>Bacillales</taxon>
        <taxon>Paenibacillaceae</taxon>
        <taxon>Paenibacillus</taxon>
    </lineage>
</organism>
<keyword evidence="8" id="KW-1185">Reference proteome</keyword>
<feature type="domain" description="Pectinesterase catalytic" evidence="6">
    <location>
        <begin position="5"/>
        <end position="301"/>
    </location>
</feature>
<comment type="pathway">
    <text evidence="5">Glycan metabolism; pectin degradation; 2-dehydro-3-deoxy-D-gluconate from pectin: step 1/5.</text>
</comment>
<protein>
    <recommendedName>
        <fullName evidence="5">Pectinesterase</fullName>
        <ecNumber evidence="5">3.1.1.11</ecNumber>
    </recommendedName>
</protein>
<feature type="active site" evidence="4">
    <location>
        <position position="167"/>
    </location>
</feature>